<evidence type="ECO:0000313" key="4">
    <source>
        <dbReference type="Proteomes" id="UP001152024"/>
    </source>
</evidence>
<gene>
    <name evidence="3" type="ORF">NW768_008775</name>
</gene>
<dbReference type="InterPro" id="IPR010730">
    <property type="entry name" value="HET"/>
</dbReference>
<name>A0ABQ8R4Z7_FUSEQ</name>
<accession>A0ABQ8R4Z7</accession>
<keyword evidence="4" id="KW-1185">Reference proteome</keyword>
<proteinExistence type="predicted"/>
<dbReference type="Proteomes" id="UP001152024">
    <property type="component" value="Unassembled WGS sequence"/>
</dbReference>
<feature type="domain" description="Heterokaryon incompatibility" evidence="2">
    <location>
        <begin position="99"/>
        <end position="252"/>
    </location>
</feature>
<dbReference type="PANTHER" id="PTHR33112">
    <property type="entry name" value="DOMAIN PROTEIN, PUTATIVE-RELATED"/>
    <property type="match status" value="1"/>
</dbReference>
<evidence type="ECO:0000259" key="2">
    <source>
        <dbReference type="Pfam" id="PF06985"/>
    </source>
</evidence>
<feature type="region of interest" description="Disordered" evidence="1">
    <location>
        <begin position="528"/>
        <end position="576"/>
    </location>
</feature>
<comment type="caution">
    <text evidence="3">The sequence shown here is derived from an EMBL/GenBank/DDBJ whole genome shotgun (WGS) entry which is preliminary data.</text>
</comment>
<reference evidence="3" key="1">
    <citation type="submission" date="2022-09" db="EMBL/GenBank/DDBJ databases">
        <title>Fusarium specimens isolated from Avocado Roots.</title>
        <authorList>
            <person name="Stajich J."/>
            <person name="Roper C."/>
            <person name="Heimlech-Rivalta G."/>
        </authorList>
    </citation>
    <scope>NUCLEOTIDE SEQUENCE</scope>
    <source>
        <strain evidence="3">CF00095</strain>
    </source>
</reference>
<protein>
    <recommendedName>
        <fullName evidence="2">Heterokaryon incompatibility domain-containing protein</fullName>
    </recommendedName>
</protein>
<organism evidence="3 4">
    <name type="scientific">Fusarium equiseti</name>
    <name type="common">Fusarium scirpi</name>
    <dbReference type="NCBI Taxonomy" id="61235"/>
    <lineage>
        <taxon>Eukaryota</taxon>
        <taxon>Fungi</taxon>
        <taxon>Dikarya</taxon>
        <taxon>Ascomycota</taxon>
        <taxon>Pezizomycotina</taxon>
        <taxon>Sordariomycetes</taxon>
        <taxon>Hypocreomycetidae</taxon>
        <taxon>Hypocreales</taxon>
        <taxon>Nectriaceae</taxon>
        <taxon>Fusarium</taxon>
        <taxon>Fusarium incarnatum-equiseti species complex</taxon>
    </lineage>
</organism>
<dbReference type="PANTHER" id="PTHR33112:SF16">
    <property type="entry name" value="HETEROKARYON INCOMPATIBILITY DOMAIN-CONTAINING PROTEIN"/>
    <property type="match status" value="1"/>
</dbReference>
<dbReference type="EMBL" id="JAOQBH010000013">
    <property type="protein sequence ID" value="KAJ4127148.1"/>
    <property type="molecule type" value="Genomic_DNA"/>
</dbReference>
<evidence type="ECO:0000313" key="3">
    <source>
        <dbReference type="EMBL" id="KAJ4127148.1"/>
    </source>
</evidence>
<sequence>MTSRDNNSREFTLDCPITGVGSIPPSTTIDFAEPFTHLEPKSRDWIHNEIKTCVRQHNHPHPQKGFVPDRLIKVDEVEPRLVITTDDPEFISIDQQPIYAALTYCWGPPPHSDQQLKTTSSNMGDHMQAIPQHKLPQVAKDAIAVTRELGISYLWIDALCILQDFGSDWNHQCTQMDNIYGNAYMTICSASSANCEEGFIFKKDKTRPIRIHSFEPDDKPIFFAIYLPFFQNHAAEDFDGAEWYERGWTFQERMGSSRIVTFGKQNLHFACQHTSHSMGYQRDDLGRGFKMIHRDLLTDGDVSLVYEGWDNDVAAEFSRFGMAFAHPTDILPSFAGIASLFQRRLQDTYLAGLWKKDLHRGLVWTTYRKFQEVSFTDLLIQLQSPSPYVAPSWSWVAKSWVLSGRLNAVYFLPLLSEYVDNIQGEVEITDARIVLKGSNPFGEIINACLDIRGRVFSPKEELEYVQVGDDELDFRQTLRLGDRCIVDIEPDFAVKETLSCSGSFNISISFLLVGSTLKMPGYRRETHTELKKQKERKFDNLQPPATNGDKDGQPPGLLSQTGSNGDVDSAEAGAPELETEGGRLAYGLLIYPAKRQGEYYRVGTFISEPEGTGGLAFFKNCEMIPLRLV</sequence>
<feature type="compositionally biased region" description="Basic and acidic residues" evidence="1">
    <location>
        <begin position="528"/>
        <end position="539"/>
    </location>
</feature>
<evidence type="ECO:0000256" key="1">
    <source>
        <dbReference type="SAM" id="MobiDB-lite"/>
    </source>
</evidence>
<dbReference type="Pfam" id="PF06985">
    <property type="entry name" value="HET"/>
    <property type="match status" value="1"/>
</dbReference>